<keyword evidence="4" id="KW-0547">Nucleotide-binding</keyword>
<keyword evidence="10" id="KW-1185">Reference proteome</keyword>
<gene>
    <name evidence="9" type="ORF">CTAYLR_009643</name>
</gene>
<dbReference type="GO" id="GO:0004673">
    <property type="term" value="F:protein histidine kinase activity"/>
    <property type="evidence" value="ECO:0007669"/>
    <property type="project" value="UniProtKB-EC"/>
</dbReference>
<keyword evidence="5" id="KW-0418">Kinase</keyword>
<evidence type="ECO:0000256" key="3">
    <source>
        <dbReference type="ARBA" id="ARBA00022679"/>
    </source>
</evidence>
<comment type="catalytic activity">
    <reaction evidence="1">
        <text>ATP + protein L-histidine = ADP + protein N-phospho-L-histidine.</text>
        <dbReference type="EC" id="2.7.13.3"/>
    </reaction>
</comment>
<evidence type="ECO:0000313" key="9">
    <source>
        <dbReference type="EMBL" id="KAJ8598946.1"/>
    </source>
</evidence>
<feature type="domain" description="Histidine kinase" evidence="8">
    <location>
        <begin position="268"/>
        <end position="464"/>
    </location>
</feature>
<dbReference type="InterPro" id="IPR036890">
    <property type="entry name" value="HATPase_C_sf"/>
</dbReference>
<organism evidence="9 10">
    <name type="scientific">Chrysophaeum taylorii</name>
    <dbReference type="NCBI Taxonomy" id="2483200"/>
    <lineage>
        <taxon>Eukaryota</taxon>
        <taxon>Sar</taxon>
        <taxon>Stramenopiles</taxon>
        <taxon>Ochrophyta</taxon>
        <taxon>Pelagophyceae</taxon>
        <taxon>Pelagomonadales</taxon>
        <taxon>Pelagomonadaceae</taxon>
        <taxon>Chrysophaeum</taxon>
    </lineage>
</organism>
<dbReference type="PROSITE" id="PS50109">
    <property type="entry name" value="HIS_KIN"/>
    <property type="match status" value="1"/>
</dbReference>
<dbReference type="AlphaFoldDB" id="A0AAD7U642"/>
<evidence type="ECO:0000259" key="8">
    <source>
        <dbReference type="PROSITE" id="PS50109"/>
    </source>
</evidence>
<dbReference type="Proteomes" id="UP001230188">
    <property type="component" value="Unassembled WGS sequence"/>
</dbReference>
<dbReference type="PANTHER" id="PTHR42878">
    <property type="entry name" value="TWO-COMPONENT HISTIDINE KINASE"/>
    <property type="match status" value="1"/>
</dbReference>
<evidence type="ECO:0000256" key="1">
    <source>
        <dbReference type="ARBA" id="ARBA00000085"/>
    </source>
</evidence>
<dbReference type="GO" id="GO:0000156">
    <property type="term" value="F:phosphorelay response regulator activity"/>
    <property type="evidence" value="ECO:0007669"/>
    <property type="project" value="TreeGrafter"/>
</dbReference>
<dbReference type="Gene3D" id="3.30.565.10">
    <property type="entry name" value="Histidine kinase-like ATPase, C-terminal domain"/>
    <property type="match status" value="1"/>
</dbReference>
<dbReference type="InterPro" id="IPR003594">
    <property type="entry name" value="HATPase_dom"/>
</dbReference>
<evidence type="ECO:0000256" key="2">
    <source>
        <dbReference type="ARBA" id="ARBA00012438"/>
    </source>
</evidence>
<name>A0AAD7U642_9STRA</name>
<dbReference type="GO" id="GO:0005524">
    <property type="term" value="F:ATP binding"/>
    <property type="evidence" value="ECO:0007669"/>
    <property type="project" value="UniProtKB-KW"/>
</dbReference>
<evidence type="ECO:0000256" key="7">
    <source>
        <dbReference type="ARBA" id="ARBA00023012"/>
    </source>
</evidence>
<dbReference type="InterPro" id="IPR005467">
    <property type="entry name" value="His_kinase_dom"/>
</dbReference>
<dbReference type="SUPFAM" id="SSF55874">
    <property type="entry name" value="ATPase domain of HSP90 chaperone/DNA topoisomerase II/histidine kinase"/>
    <property type="match status" value="1"/>
</dbReference>
<dbReference type="GO" id="GO:0030295">
    <property type="term" value="F:protein kinase activator activity"/>
    <property type="evidence" value="ECO:0007669"/>
    <property type="project" value="TreeGrafter"/>
</dbReference>
<dbReference type="SMART" id="SM00387">
    <property type="entry name" value="HATPase_c"/>
    <property type="match status" value="1"/>
</dbReference>
<reference evidence="9" key="1">
    <citation type="submission" date="2023-01" db="EMBL/GenBank/DDBJ databases">
        <title>Metagenome sequencing of chrysophaentin producing Chrysophaeum taylorii.</title>
        <authorList>
            <person name="Davison J."/>
            <person name="Bewley C."/>
        </authorList>
    </citation>
    <scope>NUCLEOTIDE SEQUENCE</scope>
    <source>
        <strain evidence="9">NIES-1699</strain>
    </source>
</reference>
<dbReference type="InterPro" id="IPR050351">
    <property type="entry name" value="BphY/WalK/GraS-like"/>
</dbReference>
<evidence type="ECO:0000256" key="5">
    <source>
        <dbReference type="ARBA" id="ARBA00022777"/>
    </source>
</evidence>
<dbReference type="Pfam" id="PF02518">
    <property type="entry name" value="HATPase_c"/>
    <property type="match status" value="1"/>
</dbReference>
<protein>
    <recommendedName>
        <fullName evidence="2">histidine kinase</fullName>
        <ecNumber evidence="2">2.7.13.3</ecNumber>
    </recommendedName>
</protein>
<dbReference type="EC" id="2.7.13.3" evidence="2"/>
<comment type="caution">
    <text evidence="9">The sequence shown here is derived from an EMBL/GenBank/DDBJ whole genome shotgun (WGS) entry which is preliminary data.</text>
</comment>
<keyword evidence="6" id="KW-0067">ATP-binding</keyword>
<keyword evidence="7" id="KW-0902">Two-component regulatory system</keyword>
<dbReference type="PANTHER" id="PTHR42878:SF7">
    <property type="entry name" value="SENSOR HISTIDINE KINASE GLRK"/>
    <property type="match status" value="1"/>
</dbReference>
<evidence type="ECO:0000256" key="6">
    <source>
        <dbReference type="ARBA" id="ARBA00022840"/>
    </source>
</evidence>
<evidence type="ECO:0000313" key="10">
    <source>
        <dbReference type="Proteomes" id="UP001230188"/>
    </source>
</evidence>
<sequence length="669" mass="73437">MVNHLARVKYSLFVYDDDVVEALLKSVFDKASDAGRTTTMSAALTYEPPGDAQYFLAWYGTLVLGEENCDKCDAVCPLNPTPGDALVVEDLSGDVRTRESKLVTDEPWLTSYGGVRISNDLSIIVLYSGQTASRASLERASEVLVIVANIVPSLLSAKEDDDDDHALRLVVDLSGVVVRASKACDHYFGESVVGKPPERLAADPSALETLLASSSSAAVLDLRSGRKARVSVEMRRRVRVLSVTDATDAKDLEQKRKELEVQRKVLSQFAHELRNKFTASAAVLDQVYECLDGSTELKTEVSAAKLLLNEANQLIHTRLSLYNMFKQTYDATSNLQVVDLKEWLEGLASNVRLQVKHGVEIRVVCPSTAIELDSYVANHVFTHLFNNSSKYTTRGHIEIAVCGVSSASIVFAVYDTGHGVPEAAREYLFESDVISADARGTGLGLSSCGLFLRAINGRIWLESSKTMMLDDDDDGRDDESSGGHTDIRFQMPCRVVVKSKQHRARDNNNNNNNNNAVFLPLVSEVHLIEDSELIRKMIVRKFTAAFKDNKPSFKEYNTVEEALEAMRNNLPGPNTLVSVDENLQSKGGFLLGGTMISYLKQHSYRGLIVSASGDDGATKRHIDLGAHCSLGKPLPKSLFPVLQDGFKRRLAQSSNETLFPPPLPAFAAE</sequence>
<keyword evidence="3" id="KW-0808">Transferase</keyword>
<dbReference type="SUPFAM" id="SSF52172">
    <property type="entry name" value="CheY-like"/>
    <property type="match status" value="1"/>
</dbReference>
<accession>A0AAD7U642</accession>
<dbReference type="InterPro" id="IPR011006">
    <property type="entry name" value="CheY-like_superfamily"/>
</dbReference>
<dbReference type="Gene3D" id="3.40.50.2300">
    <property type="match status" value="1"/>
</dbReference>
<evidence type="ECO:0000256" key="4">
    <source>
        <dbReference type="ARBA" id="ARBA00022741"/>
    </source>
</evidence>
<dbReference type="EMBL" id="JAQMWT010000614">
    <property type="protein sequence ID" value="KAJ8598946.1"/>
    <property type="molecule type" value="Genomic_DNA"/>
</dbReference>
<proteinExistence type="predicted"/>
<dbReference type="GO" id="GO:0007234">
    <property type="term" value="P:osmosensory signaling via phosphorelay pathway"/>
    <property type="evidence" value="ECO:0007669"/>
    <property type="project" value="TreeGrafter"/>
</dbReference>